<gene>
    <name evidence="1" type="ORF">KC19_9G173100</name>
</gene>
<proteinExistence type="predicted"/>
<name>A0A8T0GVA2_CERPU</name>
<evidence type="ECO:0000313" key="1">
    <source>
        <dbReference type="EMBL" id="KAG0562813.1"/>
    </source>
</evidence>
<reference evidence="1" key="1">
    <citation type="submission" date="2020-06" db="EMBL/GenBank/DDBJ databases">
        <title>WGS assembly of Ceratodon purpureus strain R40.</title>
        <authorList>
            <person name="Carey S.B."/>
            <person name="Jenkins J."/>
            <person name="Shu S."/>
            <person name="Lovell J.T."/>
            <person name="Sreedasyam A."/>
            <person name="Maumus F."/>
            <person name="Tiley G.P."/>
            <person name="Fernandez-Pozo N."/>
            <person name="Barry K."/>
            <person name="Chen C."/>
            <person name="Wang M."/>
            <person name="Lipzen A."/>
            <person name="Daum C."/>
            <person name="Saski C.A."/>
            <person name="Payton A.C."/>
            <person name="Mcbreen J.C."/>
            <person name="Conrad R.E."/>
            <person name="Kollar L.M."/>
            <person name="Olsson S."/>
            <person name="Huttunen S."/>
            <person name="Landis J.B."/>
            <person name="Wickett N.J."/>
            <person name="Johnson M.G."/>
            <person name="Rensing S.A."/>
            <person name="Grimwood J."/>
            <person name="Schmutz J."/>
            <person name="Mcdaniel S.F."/>
        </authorList>
    </citation>
    <scope>NUCLEOTIDE SEQUENCE</scope>
    <source>
        <strain evidence="1">R40</strain>
    </source>
</reference>
<evidence type="ECO:0000313" key="2">
    <source>
        <dbReference type="Proteomes" id="UP000822688"/>
    </source>
</evidence>
<protein>
    <submittedName>
        <fullName evidence="1">Uncharacterized protein</fullName>
    </submittedName>
</protein>
<accession>A0A8T0GVA2</accession>
<organism evidence="1 2">
    <name type="scientific">Ceratodon purpureus</name>
    <name type="common">Fire moss</name>
    <name type="synonym">Dicranum purpureum</name>
    <dbReference type="NCBI Taxonomy" id="3225"/>
    <lineage>
        <taxon>Eukaryota</taxon>
        <taxon>Viridiplantae</taxon>
        <taxon>Streptophyta</taxon>
        <taxon>Embryophyta</taxon>
        <taxon>Bryophyta</taxon>
        <taxon>Bryophytina</taxon>
        <taxon>Bryopsida</taxon>
        <taxon>Dicranidae</taxon>
        <taxon>Pseudoditrichales</taxon>
        <taxon>Ditrichaceae</taxon>
        <taxon>Ceratodon</taxon>
    </lineage>
</organism>
<dbReference type="EMBL" id="CM026430">
    <property type="protein sequence ID" value="KAG0562813.1"/>
    <property type="molecule type" value="Genomic_DNA"/>
</dbReference>
<keyword evidence="2" id="KW-1185">Reference proteome</keyword>
<comment type="caution">
    <text evidence="1">The sequence shown here is derived from an EMBL/GenBank/DDBJ whole genome shotgun (WGS) entry which is preliminary data.</text>
</comment>
<dbReference type="AlphaFoldDB" id="A0A8T0GVA2"/>
<dbReference type="Proteomes" id="UP000822688">
    <property type="component" value="Chromosome 9"/>
</dbReference>
<sequence length="68" mass="7778">MIFVWISCCESREADSQELGRFAEGGNAYLQEEFFYKRRIWGLKQCCKATSLPKSMSQSFDVASIGEI</sequence>